<evidence type="ECO:0000256" key="1">
    <source>
        <dbReference type="SAM" id="MobiDB-lite"/>
    </source>
</evidence>
<proteinExistence type="predicted"/>
<accession>A0ABR2EL78</accession>
<evidence type="ECO:0000313" key="3">
    <source>
        <dbReference type="Proteomes" id="UP001472677"/>
    </source>
</evidence>
<sequence>MVKKLKSGAGVGEEKTVGDDDDESSCHGQRRKREQLGLGNQNRLKLKMGGSKERRADEINGNEIVLSMEASSEENRGYLQKFLSLLPKGASFYPHGVVTIK</sequence>
<name>A0ABR2EL78_9ROSI</name>
<dbReference type="EMBL" id="JBBPBM010000012">
    <property type="protein sequence ID" value="KAK8562641.1"/>
    <property type="molecule type" value="Genomic_DNA"/>
</dbReference>
<keyword evidence="3" id="KW-1185">Reference proteome</keyword>
<evidence type="ECO:0000313" key="2">
    <source>
        <dbReference type="EMBL" id="KAK8562641.1"/>
    </source>
</evidence>
<feature type="region of interest" description="Disordered" evidence="1">
    <location>
        <begin position="1"/>
        <end position="42"/>
    </location>
</feature>
<organism evidence="2 3">
    <name type="scientific">Hibiscus sabdariffa</name>
    <name type="common">roselle</name>
    <dbReference type="NCBI Taxonomy" id="183260"/>
    <lineage>
        <taxon>Eukaryota</taxon>
        <taxon>Viridiplantae</taxon>
        <taxon>Streptophyta</taxon>
        <taxon>Embryophyta</taxon>
        <taxon>Tracheophyta</taxon>
        <taxon>Spermatophyta</taxon>
        <taxon>Magnoliopsida</taxon>
        <taxon>eudicotyledons</taxon>
        <taxon>Gunneridae</taxon>
        <taxon>Pentapetalae</taxon>
        <taxon>rosids</taxon>
        <taxon>malvids</taxon>
        <taxon>Malvales</taxon>
        <taxon>Malvaceae</taxon>
        <taxon>Malvoideae</taxon>
        <taxon>Hibiscus</taxon>
    </lineage>
</organism>
<reference evidence="2 3" key="1">
    <citation type="journal article" date="2024" name="G3 (Bethesda)">
        <title>Genome assembly of Hibiscus sabdariffa L. provides insights into metabolisms of medicinal natural products.</title>
        <authorList>
            <person name="Kim T."/>
        </authorList>
    </citation>
    <scope>NUCLEOTIDE SEQUENCE [LARGE SCALE GENOMIC DNA]</scope>
    <source>
        <strain evidence="2">TK-2024</strain>
        <tissue evidence="2">Old leaves</tissue>
    </source>
</reference>
<protein>
    <submittedName>
        <fullName evidence="2">Uncharacterized protein</fullName>
    </submittedName>
</protein>
<gene>
    <name evidence="2" type="ORF">V6N12_010714</name>
</gene>
<dbReference type="Proteomes" id="UP001472677">
    <property type="component" value="Unassembled WGS sequence"/>
</dbReference>
<comment type="caution">
    <text evidence="2">The sequence shown here is derived from an EMBL/GenBank/DDBJ whole genome shotgun (WGS) entry which is preliminary data.</text>
</comment>